<dbReference type="Proteomes" id="UP001165122">
    <property type="component" value="Unassembled WGS sequence"/>
</dbReference>
<dbReference type="EMBL" id="BRXW01000554">
    <property type="protein sequence ID" value="GMH65767.1"/>
    <property type="molecule type" value="Genomic_DNA"/>
</dbReference>
<keyword evidence="2" id="KW-1185">Reference proteome</keyword>
<evidence type="ECO:0000313" key="1">
    <source>
        <dbReference type="EMBL" id="GMH65767.1"/>
    </source>
</evidence>
<dbReference type="AlphaFoldDB" id="A0A9W7AA96"/>
<gene>
    <name evidence="1" type="ORF">TrLO_g14501</name>
</gene>
<dbReference type="OrthoDB" id="205035at2759"/>
<name>A0A9W7AA96_9STRA</name>
<organism evidence="1 2">
    <name type="scientific">Triparma laevis f. longispina</name>
    <dbReference type="NCBI Taxonomy" id="1714387"/>
    <lineage>
        <taxon>Eukaryota</taxon>
        <taxon>Sar</taxon>
        <taxon>Stramenopiles</taxon>
        <taxon>Ochrophyta</taxon>
        <taxon>Bolidophyceae</taxon>
        <taxon>Parmales</taxon>
        <taxon>Triparmaceae</taxon>
        <taxon>Triparma</taxon>
    </lineage>
</organism>
<protein>
    <submittedName>
        <fullName evidence="1">Uncharacterized protein</fullName>
    </submittedName>
</protein>
<comment type="caution">
    <text evidence="1">The sequence shown here is derived from an EMBL/GenBank/DDBJ whole genome shotgun (WGS) entry which is preliminary data.</text>
</comment>
<reference evidence="2" key="1">
    <citation type="journal article" date="2023" name="Commun. Biol.">
        <title>Genome analysis of Parmales, the sister group of diatoms, reveals the evolutionary specialization of diatoms from phago-mixotrophs to photoautotrophs.</title>
        <authorList>
            <person name="Ban H."/>
            <person name="Sato S."/>
            <person name="Yoshikawa S."/>
            <person name="Yamada K."/>
            <person name="Nakamura Y."/>
            <person name="Ichinomiya M."/>
            <person name="Sato N."/>
            <person name="Blanc-Mathieu R."/>
            <person name="Endo H."/>
            <person name="Kuwata A."/>
            <person name="Ogata H."/>
        </authorList>
    </citation>
    <scope>NUCLEOTIDE SEQUENCE [LARGE SCALE GENOMIC DNA]</scope>
    <source>
        <strain evidence="2">NIES 3700</strain>
    </source>
</reference>
<sequence length="276" mass="31219">MNVQASYVVASLVFAALTLTFLNKDLNLTSPASVLRGTSKNSGFDEVHSRAYAMINTLDLSDWKKNVFDKGTLESWERGTGGLEVRFRPSPVREVLGKYYYSANKVFEFRLGESTKIAAHINVPFYKVMDTDATWVGMARDNSPDHFRFAFADIGQTVEWGYPSTPFLAKAPFDYTIQSRASEPEPFDIYFVDGRYRVASALASFLHALSKGMARDEIRVGIHDYTLAVRPHYHKIEHWTERVEASKLLVVLKLKAGTTEDQLVEAWESFVSTDYS</sequence>
<accession>A0A9W7AA96</accession>
<proteinExistence type="predicted"/>
<dbReference type="InterPro" id="IPR029063">
    <property type="entry name" value="SAM-dependent_MTases_sf"/>
</dbReference>
<dbReference type="Gene3D" id="3.40.50.150">
    <property type="entry name" value="Vaccinia Virus protein VP39"/>
    <property type="match status" value="1"/>
</dbReference>
<evidence type="ECO:0000313" key="2">
    <source>
        <dbReference type="Proteomes" id="UP001165122"/>
    </source>
</evidence>